<dbReference type="SMR" id="A8BSL8"/>
<dbReference type="Pfam" id="PF00069">
    <property type="entry name" value="Pkinase"/>
    <property type="match status" value="1"/>
</dbReference>
<dbReference type="GO" id="GO:0004672">
    <property type="term" value="F:protein kinase activity"/>
    <property type="evidence" value="ECO:0007669"/>
    <property type="project" value="InterPro"/>
</dbReference>
<dbReference type="OMA" id="GRMQNER"/>
<sequence>MTMHDPDQLSQPTEPLRVDQCNPVACGVIGTVYSLKNYPDAVVREIKIGDLPPDIMTALETEIDILPRLAHQNVLEYHQVLTAKDVVYICLPRYCWTLSAIIAISDIKNKRFSEQTVCIIFGQIASALAYLHDPNKCDIKGNPLPVFIHQDLKPDSILVSADETQYVITDFGFCREDLDRGSVVLGVPEYAAPEALILKKYTSASDVWSLGCIVYELITLKRPNFVGTRKPAEVFVDDWSPNLSAIKSTFLKEMLRRIFVVKPENRVSAKELAEILETWKSSRYIIRELKHKEQQIKWNQMLIDRSKRLEENCRQLKATLEDSKAEVRNQIDTIAKLENQSNESSLRIKLLEKEIATLRRTIAYLSPTTESASSTTLIDAVKNNSIDSVKSLVQNLEGLGLRDATDTTTLMCAVHQGKSELVELLATLKMGLQDNNDRNSLMHTAIHDYLQVSKILLPHETEIKDGNNNTAAILTAKERHGDIVDLFTFLNKDGTTALMQAVLQNNIKAIDVLIPLQKGARDNKGMTALMYAAANGHTDAVRFLLEYEKGIKDKNGHNALCHALKNNHLEIANSILQHDDPTDTEGVTALMRAAANNNVAIARLLLPIQKCLKDNKGATALMHAAKAGRLEMVDLLAEYESKCRDNNGQTALMYAASNGYFQATKALLKYEVQMKDNYNNTALSLAIKHRHTEITKLLLWYENDPSWTALMCAAVTGDFETARRHISERDLVDNNGRTALDLAKEAGHGSVIEILDHLDEKGFTALMRAAAQGDLDMVKVLIPVQKGMQTVTDGECSCKNDKYWFNKGTTALMLAAHYGHVDIVKELVKHEYNVHDTRGRTALMIAAAWGKINVVRDLIPFQKGMQTTGDGEYEAGEQGFWFNKGSTALIFASRHCRLNVIKELIEHESRMHDEFGGTALMWAARHGHTQAISLLMEREGRMQNERGWTALMWAVHSIKLEAVKLLIEYEKGMKSTRESETIQHNSSSLSVIFNVIPDSFPSGSTALAIAKKCSKLFVGNYHPIINLLSQYPEERY</sequence>
<dbReference type="FunFam" id="1.25.40.20:FF:000525">
    <property type="entry name" value="Kinase, NEK"/>
    <property type="match status" value="1"/>
</dbReference>
<dbReference type="HOGENOM" id="CLU_269530_0_0_1"/>
<dbReference type="SUPFAM" id="SSF56112">
    <property type="entry name" value="Protein kinase-like (PK-like)"/>
    <property type="match status" value="1"/>
</dbReference>
<dbReference type="PROSITE" id="PS50011">
    <property type="entry name" value="PROTEIN_KINASE_DOM"/>
    <property type="match status" value="1"/>
</dbReference>
<dbReference type="STRING" id="184922.A8BSL8"/>
<dbReference type="KEGG" id="gla:GL50803_00114535"/>
<dbReference type="GO" id="GO:0005524">
    <property type="term" value="F:ATP binding"/>
    <property type="evidence" value="ECO:0007669"/>
    <property type="project" value="InterPro"/>
</dbReference>
<dbReference type="Gene3D" id="1.10.510.10">
    <property type="entry name" value="Transferase(Phosphotransferase) domain 1"/>
    <property type="match status" value="1"/>
</dbReference>
<dbReference type="PROSITE" id="PS50297">
    <property type="entry name" value="ANK_REP_REGION"/>
    <property type="match status" value="2"/>
</dbReference>
<keyword evidence="2" id="KW-1185">Reference proteome</keyword>
<dbReference type="EMBL" id="AACB03000001">
    <property type="protein sequence ID" value="KAE8305506.1"/>
    <property type="molecule type" value="Genomic_DNA"/>
</dbReference>
<dbReference type="GeneID" id="5697944"/>
<dbReference type="InterPro" id="IPR002110">
    <property type="entry name" value="Ankyrin_rpt"/>
</dbReference>
<dbReference type="InterPro" id="IPR036770">
    <property type="entry name" value="Ankyrin_rpt-contain_sf"/>
</dbReference>
<dbReference type="CDD" id="cd00180">
    <property type="entry name" value="PKc"/>
    <property type="match status" value="1"/>
</dbReference>
<dbReference type="SUPFAM" id="SSF48403">
    <property type="entry name" value="Ankyrin repeat"/>
    <property type="match status" value="2"/>
</dbReference>
<dbReference type="AlphaFoldDB" id="A8BSL8"/>
<dbReference type="RefSeq" id="XP_001705027.1">
    <property type="nucleotide sequence ID" value="XM_001704975.1"/>
</dbReference>
<reference evidence="1 2" key="1">
    <citation type="journal article" date="2007" name="Science">
        <title>Genomic minimalism in the early diverging intestinal parasite Giardia lamblia.</title>
        <authorList>
            <person name="Morrison H.G."/>
            <person name="McArthur A.G."/>
            <person name="Gillin F.D."/>
            <person name="Aley S.B."/>
            <person name="Adam R.D."/>
            <person name="Olsen G.J."/>
            <person name="Best A.A."/>
            <person name="Cande W.Z."/>
            <person name="Chen F."/>
            <person name="Cipriano M.J."/>
            <person name="Davids B.J."/>
            <person name="Dawson S.C."/>
            <person name="Elmendorf H.G."/>
            <person name="Hehl A.B."/>
            <person name="Holder M.E."/>
            <person name="Huse S.M."/>
            <person name="Kim U.U."/>
            <person name="Lasek-Nesselquist E."/>
            <person name="Manning G."/>
            <person name="Nigam A."/>
            <person name="Nixon J.E."/>
            <person name="Palm D."/>
            <person name="Passamaneck N.E."/>
            <person name="Prabhu A."/>
            <person name="Reich C.I."/>
            <person name="Reiner D.S."/>
            <person name="Samuelson J."/>
            <person name="Svard S.G."/>
            <person name="Sogin M.L."/>
        </authorList>
    </citation>
    <scope>NUCLEOTIDE SEQUENCE [LARGE SCALE GENOMIC DNA]</scope>
    <source>
        <strain evidence="1 2">WB C6</strain>
    </source>
</reference>
<dbReference type="SMART" id="SM00248">
    <property type="entry name" value="ANK"/>
    <property type="match status" value="16"/>
</dbReference>
<accession>A8BSL8</accession>
<keyword evidence="1" id="KW-0808">Transferase</keyword>
<gene>
    <name evidence="1" type="ORF">GL50803_00114535</name>
</gene>
<dbReference type="VEuPathDB" id="GiardiaDB:GL50803_114535"/>
<name>A8BSL8_GIAIC</name>
<dbReference type="InterPro" id="IPR011009">
    <property type="entry name" value="Kinase-like_dom_sf"/>
</dbReference>
<dbReference type="InterPro" id="IPR000719">
    <property type="entry name" value="Prot_kinase_dom"/>
</dbReference>
<comment type="caution">
    <text evidence="1">The sequence shown here is derived from an EMBL/GenBank/DDBJ whole genome shotgun (WGS) entry which is preliminary data.</text>
</comment>
<dbReference type="Gene3D" id="1.25.40.20">
    <property type="entry name" value="Ankyrin repeat-containing domain"/>
    <property type="match status" value="6"/>
</dbReference>
<dbReference type="PANTHER" id="PTHR24120">
    <property type="entry name" value="GH07239P"/>
    <property type="match status" value="1"/>
</dbReference>
<protein>
    <submittedName>
        <fullName evidence="1">Kinase, NEK</fullName>
    </submittedName>
</protein>
<proteinExistence type="predicted"/>
<dbReference type="Pfam" id="PF12796">
    <property type="entry name" value="Ank_2"/>
    <property type="match status" value="5"/>
</dbReference>
<dbReference type="PANTHER" id="PTHR24120:SF4">
    <property type="entry name" value="GH07239P"/>
    <property type="match status" value="1"/>
</dbReference>
<dbReference type="Proteomes" id="UP000001548">
    <property type="component" value="Unassembled WGS sequence"/>
</dbReference>
<keyword evidence="1" id="KW-0418">Kinase</keyword>
<organism evidence="1 2">
    <name type="scientific">Giardia intestinalis (strain ATCC 50803 / WB clone C6)</name>
    <name type="common">Giardia lamblia</name>
    <dbReference type="NCBI Taxonomy" id="184922"/>
    <lineage>
        <taxon>Eukaryota</taxon>
        <taxon>Metamonada</taxon>
        <taxon>Diplomonadida</taxon>
        <taxon>Hexamitidae</taxon>
        <taxon>Giardiinae</taxon>
        <taxon>Giardia</taxon>
    </lineage>
</organism>
<evidence type="ECO:0000313" key="2">
    <source>
        <dbReference type="Proteomes" id="UP000001548"/>
    </source>
</evidence>
<dbReference type="Gene3D" id="3.30.200.20">
    <property type="entry name" value="Phosphorylase Kinase, domain 1"/>
    <property type="match status" value="1"/>
</dbReference>
<dbReference type="PROSITE" id="PS50088">
    <property type="entry name" value="ANK_REPEAT"/>
    <property type="match status" value="2"/>
</dbReference>
<evidence type="ECO:0000313" key="1">
    <source>
        <dbReference type="EMBL" id="KAE8305506.1"/>
    </source>
</evidence>